<protein>
    <submittedName>
        <fullName evidence="2">Putative quinol--cytochrome-c reductase, Mitochondrial processing peptidase</fullName>
    </submittedName>
</protein>
<gene>
    <name evidence="2" type="ORF">Lalb_Chr05g0223431</name>
</gene>
<evidence type="ECO:0000256" key="1">
    <source>
        <dbReference type="SAM" id="MobiDB-lite"/>
    </source>
</evidence>
<dbReference type="OrthoDB" id="277191at2759"/>
<dbReference type="EMBL" id="WOCE01000005">
    <property type="protein sequence ID" value="KAE9614007.1"/>
    <property type="molecule type" value="Genomic_DNA"/>
</dbReference>
<accession>A0A6A4QKR4</accession>
<evidence type="ECO:0000313" key="3">
    <source>
        <dbReference type="Proteomes" id="UP000447434"/>
    </source>
</evidence>
<feature type="compositionally biased region" description="Basic and acidic residues" evidence="1">
    <location>
        <begin position="1"/>
        <end position="13"/>
    </location>
</feature>
<name>A0A6A4QKR4_LUPAL</name>
<keyword evidence="3" id="KW-1185">Reference proteome</keyword>
<feature type="region of interest" description="Disordered" evidence="1">
    <location>
        <begin position="1"/>
        <end position="23"/>
    </location>
</feature>
<organism evidence="2 3">
    <name type="scientific">Lupinus albus</name>
    <name type="common">White lupine</name>
    <name type="synonym">Lupinus termis</name>
    <dbReference type="NCBI Taxonomy" id="3870"/>
    <lineage>
        <taxon>Eukaryota</taxon>
        <taxon>Viridiplantae</taxon>
        <taxon>Streptophyta</taxon>
        <taxon>Embryophyta</taxon>
        <taxon>Tracheophyta</taxon>
        <taxon>Spermatophyta</taxon>
        <taxon>Magnoliopsida</taxon>
        <taxon>eudicotyledons</taxon>
        <taxon>Gunneridae</taxon>
        <taxon>Pentapetalae</taxon>
        <taxon>rosids</taxon>
        <taxon>fabids</taxon>
        <taxon>Fabales</taxon>
        <taxon>Fabaceae</taxon>
        <taxon>Papilionoideae</taxon>
        <taxon>50 kb inversion clade</taxon>
        <taxon>genistoids sensu lato</taxon>
        <taxon>core genistoids</taxon>
        <taxon>Genisteae</taxon>
        <taxon>Lupinus</taxon>
    </lineage>
</organism>
<proteinExistence type="predicted"/>
<comment type="caution">
    <text evidence="2">The sequence shown here is derived from an EMBL/GenBank/DDBJ whole genome shotgun (WGS) entry which is preliminary data.</text>
</comment>
<dbReference type="AlphaFoldDB" id="A0A6A4QKR4"/>
<evidence type="ECO:0000313" key="2">
    <source>
        <dbReference type="EMBL" id="KAE9614007.1"/>
    </source>
</evidence>
<reference evidence="3" key="1">
    <citation type="journal article" date="2020" name="Nat. Commun.">
        <title>Genome sequence of the cluster root forming white lupin.</title>
        <authorList>
            <person name="Hufnagel B."/>
            <person name="Marques A."/>
            <person name="Soriano A."/>
            <person name="Marques L."/>
            <person name="Divol F."/>
            <person name="Doumas P."/>
            <person name="Sallet E."/>
            <person name="Mancinotti D."/>
            <person name="Carrere S."/>
            <person name="Marande W."/>
            <person name="Arribat S."/>
            <person name="Keller J."/>
            <person name="Huneau C."/>
            <person name="Blein T."/>
            <person name="Aime D."/>
            <person name="Laguerre M."/>
            <person name="Taylor J."/>
            <person name="Schubert V."/>
            <person name="Nelson M."/>
            <person name="Geu-Flores F."/>
            <person name="Crespi M."/>
            <person name="Gallardo-Guerrero K."/>
            <person name="Delaux P.-M."/>
            <person name="Salse J."/>
            <person name="Berges H."/>
            <person name="Guyot R."/>
            <person name="Gouzy J."/>
            <person name="Peret B."/>
        </authorList>
    </citation>
    <scope>NUCLEOTIDE SEQUENCE [LARGE SCALE GENOMIC DNA]</scope>
    <source>
        <strain evidence="3">cv. Amiga</strain>
    </source>
</reference>
<sequence length="104" mass="11589">MGDAKKMESDFHPKFPSSRSSPTQLSKPVLVYFLAKMLSFVEGSDFVSEAIDIAANELLAVATSGKVDQVQLDRAKRATKSALFELRIKNGCFGRYRQTSIDIW</sequence>
<dbReference type="Proteomes" id="UP000447434">
    <property type="component" value="Chromosome 5"/>
</dbReference>